<evidence type="ECO:0000256" key="1">
    <source>
        <dbReference type="SAM" id="MobiDB-lite"/>
    </source>
</evidence>
<protein>
    <submittedName>
        <fullName evidence="3">Uncharacterized protein</fullName>
    </submittedName>
</protein>
<sequence length="142" mass="15549">MRRSSSLLFLASLLLLLLVLILAERAHGIRLDRQLHEAISSKEMGESKARQPFNTATLTNEHCTSDGRHCSGKAKTKTLVAQAETQQQQQQQQVSASPDAANRGGAKEQETTSSSSTTYPYILDDIAGMDYSPATRKPPIHN</sequence>
<name>A0A8J5VZM4_ZIZPA</name>
<accession>A0A8J5VZM4</accession>
<reference evidence="3" key="1">
    <citation type="journal article" date="2021" name="bioRxiv">
        <title>Whole Genome Assembly and Annotation of Northern Wild Rice, Zizania palustris L., Supports a Whole Genome Duplication in the Zizania Genus.</title>
        <authorList>
            <person name="Haas M."/>
            <person name="Kono T."/>
            <person name="Macchietto M."/>
            <person name="Millas R."/>
            <person name="McGilp L."/>
            <person name="Shao M."/>
            <person name="Duquette J."/>
            <person name="Hirsch C.N."/>
            <person name="Kimball J."/>
        </authorList>
    </citation>
    <scope>NUCLEOTIDE SEQUENCE</scope>
    <source>
        <tissue evidence="3">Fresh leaf tissue</tissue>
    </source>
</reference>
<feature type="compositionally biased region" description="Polar residues" evidence="1">
    <location>
        <begin position="52"/>
        <end position="62"/>
    </location>
</feature>
<evidence type="ECO:0000313" key="4">
    <source>
        <dbReference type="Proteomes" id="UP000729402"/>
    </source>
</evidence>
<feature type="region of interest" description="Disordered" evidence="1">
    <location>
        <begin position="41"/>
        <end position="120"/>
    </location>
</feature>
<comment type="caution">
    <text evidence="3">The sequence shown here is derived from an EMBL/GenBank/DDBJ whole genome shotgun (WGS) entry which is preliminary data.</text>
</comment>
<proteinExistence type="predicted"/>
<dbReference type="OrthoDB" id="678894at2759"/>
<dbReference type="PANTHER" id="PTHR33743">
    <property type="entry name" value="PROTEIN GOLVEN 6-RELATED"/>
    <property type="match status" value="1"/>
</dbReference>
<dbReference type="EMBL" id="JAAALK010000285">
    <property type="protein sequence ID" value="KAG8066454.1"/>
    <property type="molecule type" value="Genomic_DNA"/>
</dbReference>
<dbReference type="AlphaFoldDB" id="A0A8J5VZM4"/>
<dbReference type="Pfam" id="PF21529">
    <property type="entry name" value="GLV1-2"/>
    <property type="match status" value="1"/>
</dbReference>
<feature type="signal peptide" evidence="2">
    <location>
        <begin position="1"/>
        <end position="28"/>
    </location>
</feature>
<evidence type="ECO:0000256" key="2">
    <source>
        <dbReference type="SAM" id="SignalP"/>
    </source>
</evidence>
<dbReference type="Proteomes" id="UP000729402">
    <property type="component" value="Unassembled WGS sequence"/>
</dbReference>
<dbReference type="InterPro" id="IPR049306">
    <property type="entry name" value="GLV1-2"/>
</dbReference>
<keyword evidence="4" id="KW-1185">Reference proteome</keyword>
<evidence type="ECO:0000313" key="3">
    <source>
        <dbReference type="EMBL" id="KAG8066454.1"/>
    </source>
</evidence>
<feature type="chain" id="PRO_5035215099" evidence="2">
    <location>
        <begin position="29"/>
        <end position="142"/>
    </location>
</feature>
<reference evidence="3" key="2">
    <citation type="submission" date="2021-02" db="EMBL/GenBank/DDBJ databases">
        <authorList>
            <person name="Kimball J.A."/>
            <person name="Haas M.W."/>
            <person name="Macchietto M."/>
            <person name="Kono T."/>
            <person name="Duquette J."/>
            <person name="Shao M."/>
        </authorList>
    </citation>
    <scope>NUCLEOTIDE SEQUENCE</scope>
    <source>
        <tissue evidence="3">Fresh leaf tissue</tissue>
    </source>
</reference>
<dbReference type="PANTHER" id="PTHR33743:SF19">
    <property type="entry name" value="PROTEIN GOLVEN 6"/>
    <property type="match status" value="1"/>
</dbReference>
<keyword evidence="2" id="KW-0732">Signal</keyword>
<organism evidence="3 4">
    <name type="scientific">Zizania palustris</name>
    <name type="common">Northern wild rice</name>
    <dbReference type="NCBI Taxonomy" id="103762"/>
    <lineage>
        <taxon>Eukaryota</taxon>
        <taxon>Viridiplantae</taxon>
        <taxon>Streptophyta</taxon>
        <taxon>Embryophyta</taxon>
        <taxon>Tracheophyta</taxon>
        <taxon>Spermatophyta</taxon>
        <taxon>Magnoliopsida</taxon>
        <taxon>Liliopsida</taxon>
        <taxon>Poales</taxon>
        <taxon>Poaceae</taxon>
        <taxon>BOP clade</taxon>
        <taxon>Oryzoideae</taxon>
        <taxon>Oryzeae</taxon>
        <taxon>Zizaniinae</taxon>
        <taxon>Zizania</taxon>
    </lineage>
</organism>
<gene>
    <name evidence="3" type="ORF">GUJ93_ZPchr0004g38344</name>
</gene>